<gene>
    <name evidence="1" type="ORF">FMM80_15155</name>
</gene>
<reference evidence="1 2" key="1">
    <citation type="submission" date="2019-07" db="EMBL/GenBank/DDBJ databases">
        <title>Draft genome sequences of 15 bacterial species constituting the stable defined intestinal microbiota of the GM15 gnotobiotic mouse model.</title>
        <authorList>
            <person name="Elie C."/>
            <person name="Mathieu A."/>
            <person name="Saliou A."/>
            <person name="Darnaud M."/>
            <person name="Leulier F."/>
            <person name="Tamellini A."/>
        </authorList>
    </citation>
    <scope>NUCLEOTIDE SEQUENCE [LARGE SCALE GENOMIC DNA]</scope>
    <source>
        <strain evidence="2">ASF 502</strain>
    </source>
</reference>
<dbReference type="EMBL" id="VIRB01000089">
    <property type="protein sequence ID" value="NDO69936.1"/>
    <property type="molecule type" value="Genomic_DNA"/>
</dbReference>
<evidence type="ECO:0000313" key="1">
    <source>
        <dbReference type="EMBL" id="NDO69936.1"/>
    </source>
</evidence>
<proteinExistence type="predicted"/>
<accession>A0A9X5CEH2</accession>
<protein>
    <submittedName>
        <fullName evidence="1">Uncharacterized protein</fullName>
    </submittedName>
</protein>
<name>A0A9X5CEH2_9FIRM</name>
<organism evidence="1 2">
    <name type="scientific">Schaedlerella arabinosiphila</name>
    <dbReference type="NCBI Taxonomy" id="2044587"/>
    <lineage>
        <taxon>Bacteria</taxon>
        <taxon>Bacillati</taxon>
        <taxon>Bacillota</taxon>
        <taxon>Clostridia</taxon>
        <taxon>Lachnospirales</taxon>
        <taxon>Lachnospiraceae</taxon>
        <taxon>Schaedlerella</taxon>
    </lineage>
</organism>
<evidence type="ECO:0000313" key="2">
    <source>
        <dbReference type="Proteomes" id="UP000474104"/>
    </source>
</evidence>
<dbReference type="AlphaFoldDB" id="A0A9X5CEH2"/>
<sequence length="113" mass="13260">MKKSQNVLIAMLEELVSRKDASEKKRILADEYGMTMTAELERRIQIMCNWSESIRERERKDAKIEARKEARKEARIEALERMSRVNITREQILSMGYTEAEYEKAQSALYANA</sequence>
<dbReference type="OrthoDB" id="1663583at2"/>
<dbReference type="Proteomes" id="UP000474104">
    <property type="component" value="Unassembled WGS sequence"/>
</dbReference>
<comment type="caution">
    <text evidence="1">The sequence shown here is derived from an EMBL/GenBank/DDBJ whole genome shotgun (WGS) entry which is preliminary data.</text>
</comment>